<dbReference type="Proteomes" id="UP000273326">
    <property type="component" value="Chromosome"/>
</dbReference>
<dbReference type="NCBIfam" id="TIGR00531">
    <property type="entry name" value="BCCP"/>
    <property type="match status" value="1"/>
</dbReference>
<organism evidence="5 6">
    <name type="scientific">Jeotgalibaca ciconiae</name>
    <dbReference type="NCBI Taxonomy" id="2496265"/>
    <lineage>
        <taxon>Bacteria</taxon>
        <taxon>Bacillati</taxon>
        <taxon>Bacillota</taxon>
        <taxon>Bacilli</taxon>
        <taxon>Lactobacillales</taxon>
        <taxon>Carnobacteriaceae</taxon>
        <taxon>Jeotgalibaca</taxon>
    </lineage>
</organism>
<dbReference type="EMBL" id="CP034465">
    <property type="protein sequence ID" value="AZP05480.1"/>
    <property type="molecule type" value="Genomic_DNA"/>
</dbReference>
<dbReference type="OrthoDB" id="9811735at2"/>
<keyword evidence="3" id="KW-0443">Lipid metabolism</keyword>
<dbReference type="KEGG" id="jeh:EJN90_12930"/>
<dbReference type="GO" id="GO:0006633">
    <property type="term" value="P:fatty acid biosynthetic process"/>
    <property type="evidence" value="ECO:0007669"/>
    <property type="project" value="UniProtKB-UniPathway"/>
</dbReference>
<dbReference type="PRINTS" id="PR01071">
    <property type="entry name" value="ACOABIOTINCC"/>
</dbReference>
<feature type="domain" description="Lipoyl-binding" evidence="4">
    <location>
        <begin position="79"/>
        <end position="155"/>
    </location>
</feature>
<dbReference type="RefSeq" id="WP_126111924.1">
    <property type="nucleotide sequence ID" value="NZ_CP034465.1"/>
</dbReference>
<comment type="pathway">
    <text evidence="3">Lipid metabolism; fatty acid biosynthesis.</text>
</comment>
<evidence type="ECO:0000256" key="3">
    <source>
        <dbReference type="RuleBase" id="RU364072"/>
    </source>
</evidence>
<dbReference type="InterPro" id="IPR000089">
    <property type="entry name" value="Biotin_lipoyl"/>
</dbReference>
<dbReference type="CDD" id="cd06850">
    <property type="entry name" value="biotinyl_domain"/>
    <property type="match status" value="1"/>
</dbReference>
<evidence type="ECO:0000259" key="4">
    <source>
        <dbReference type="PROSITE" id="PS50968"/>
    </source>
</evidence>
<sequence length="155" mass="17318">MEFENIKELVSLVDQSSLKEFEYVKDGTSLRLSKNTTPSFAKETMPTEAATETITMQTTPVAEQETSEVVERASTAPEGKVVTSPIVGVVYLQPNPDSDYYVSEGEEIVEGQVVCLIEAMKIMNEIKSEYNGKIVEVLVENEEVVEYNQPLFRIV</sequence>
<protein>
    <recommendedName>
        <fullName evidence="1 3">Biotin carboxyl carrier protein of acetyl-CoA carboxylase</fullName>
    </recommendedName>
</protein>
<dbReference type="InterPro" id="IPR001249">
    <property type="entry name" value="AcCoA_biotinCC"/>
</dbReference>
<dbReference type="Gene3D" id="2.40.50.100">
    <property type="match status" value="1"/>
</dbReference>
<dbReference type="InterPro" id="IPR050709">
    <property type="entry name" value="Biotin_Carboxyl_Carrier/Decarb"/>
</dbReference>
<dbReference type="PANTHER" id="PTHR45266">
    <property type="entry name" value="OXALOACETATE DECARBOXYLASE ALPHA CHAIN"/>
    <property type="match status" value="1"/>
</dbReference>
<keyword evidence="2 3" id="KW-0092">Biotin</keyword>
<keyword evidence="3" id="KW-0444">Lipid biosynthesis</keyword>
<dbReference type="UniPathway" id="UPA00094"/>
<comment type="function">
    <text evidence="3">This protein is a component of the acetyl coenzyme A carboxylase complex; first, biotin carboxylase catalyzes the carboxylation of the carrier protein and then the transcarboxylase transfers the carboxyl group to form malonyl-CoA.</text>
</comment>
<evidence type="ECO:0000313" key="6">
    <source>
        <dbReference type="Proteomes" id="UP000273326"/>
    </source>
</evidence>
<dbReference type="Pfam" id="PF00364">
    <property type="entry name" value="Biotin_lipoyl"/>
    <property type="match status" value="1"/>
</dbReference>
<proteinExistence type="predicted"/>
<evidence type="ECO:0000256" key="2">
    <source>
        <dbReference type="ARBA" id="ARBA00023267"/>
    </source>
</evidence>
<accession>A0A3S9HDQ0</accession>
<evidence type="ECO:0000256" key="1">
    <source>
        <dbReference type="ARBA" id="ARBA00017562"/>
    </source>
</evidence>
<name>A0A3S9HDQ0_9LACT</name>
<keyword evidence="6" id="KW-1185">Reference proteome</keyword>
<dbReference type="PANTHER" id="PTHR45266:SF3">
    <property type="entry name" value="OXALOACETATE DECARBOXYLASE ALPHA CHAIN"/>
    <property type="match status" value="1"/>
</dbReference>
<gene>
    <name evidence="5" type="primary">accB</name>
    <name evidence="5" type="ORF">EJN90_12930</name>
</gene>
<dbReference type="GO" id="GO:0009317">
    <property type="term" value="C:acetyl-CoA carboxylase complex"/>
    <property type="evidence" value="ECO:0007669"/>
    <property type="project" value="InterPro"/>
</dbReference>
<dbReference type="SUPFAM" id="SSF51230">
    <property type="entry name" value="Single hybrid motif"/>
    <property type="match status" value="1"/>
</dbReference>
<evidence type="ECO:0000313" key="5">
    <source>
        <dbReference type="EMBL" id="AZP05480.1"/>
    </source>
</evidence>
<dbReference type="GO" id="GO:0003989">
    <property type="term" value="F:acetyl-CoA carboxylase activity"/>
    <property type="evidence" value="ECO:0007669"/>
    <property type="project" value="InterPro"/>
</dbReference>
<dbReference type="PROSITE" id="PS50968">
    <property type="entry name" value="BIOTINYL_LIPOYL"/>
    <property type="match status" value="1"/>
</dbReference>
<reference evidence="6" key="1">
    <citation type="submission" date="2018-12" db="EMBL/GenBank/DDBJ databases">
        <title>Complete genome sequencing of Jeotgalibaca sp. H21T32.</title>
        <authorList>
            <person name="Bae J.-W."/>
            <person name="Lee S.-Y."/>
        </authorList>
    </citation>
    <scope>NUCLEOTIDE SEQUENCE [LARGE SCALE GENOMIC DNA]</scope>
    <source>
        <strain evidence="6">H21T32</strain>
    </source>
</reference>
<dbReference type="InterPro" id="IPR011053">
    <property type="entry name" value="Single_hybrid_motif"/>
</dbReference>
<keyword evidence="3" id="KW-0276">Fatty acid metabolism</keyword>
<dbReference type="AlphaFoldDB" id="A0A3S9HDQ0"/>
<keyword evidence="3" id="KW-0275">Fatty acid biosynthesis</keyword>